<feature type="compositionally biased region" description="Gly residues" evidence="1">
    <location>
        <begin position="20"/>
        <end position="32"/>
    </location>
</feature>
<evidence type="ECO:0000313" key="2">
    <source>
        <dbReference type="EMBL" id="TPW77761.1"/>
    </source>
</evidence>
<dbReference type="InterPro" id="IPR029058">
    <property type="entry name" value="AB_hydrolase_fold"/>
</dbReference>
<sequence length="575" mass="59099">MGDVGAGSAGAADAADAAGGSAGGAGGPGSGPGPIQLLTPGGVGPGKDVRGAREADAFGPGGWRDPNSGESAAGVGRRGPLQLSGRGVVGVQTDGMLAYRTRLWSLSDAVDSIAKDARRLRAMPALLPPGRLDPMEILVVRVDRLDETITDFAPSLGTAVDLYAAADESAQRGARAAADVAVDTVGGVAARLALLTAAANTPTIIAAAAAAFAALPGRTPAQKAAALGAAVKGTPGLVTSPAFDELVRFLGDNGDDLALGALGIPPAVLLAARAAGRGGVEDNAHVIMSAGRKLGLFRETGVGVIPIARSSTTAPLDRATGPKERLERVPDEGIIRIEKHSVPGEPPRYVVYVPPTQTFSPESTTMPFDLTSNVGGVADDDAGSIRAVEQAMRHAGITSLDEVQLTGFSQGGLVAGRLAQSADWNVVGVETWGGPTRNIDYPPGVAGYDVHHSDDPIHALSGYQVDTDRLRVEQQARADGFAPDEKVVPAHQRDSYVDTAIDMQKAASPQLRRELDRIESFTGDYARQSGYRIDSYDYDSYRVDGADAALRLGWGSDDAPSPAASGVSGRAEARM</sequence>
<protein>
    <recommendedName>
        <fullName evidence="4">Alpha/beta hydrolase</fullName>
    </recommendedName>
</protein>
<comment type="caution">
    <text evidence="2">The sequence shown here is derived from an EMBL/GenBank/DDBJ whole genome shotgun (WGS) entry which is preliminary data.</text>
</comment>
<evidence type="ECO:0000313" key="3">
    <source>
        <dbReference type="Proteomes" id="UP000316252"/>
    </source>
</evidence>
<proteinExistence type="predicted"/>
<feature type="compositionally biased region" description="Basic and acidic residues" evidence="1">
    <location>
        <begin position="47"/>
        <end position="56"/>
    </location>
</feature>
<dbReference type="RefSeq" id="WP_141162287.1">
    <property type="nucleotide sequence ID" value="NZ_VHQG01000001.1"/>
</dbReference>
<feature type="region of interest" description="Disordered" evidence="1">
    <location>
        <begin position="553"/>
        <end position="575"/>
    </location>
</feature>
<feature type="compositionally biased region" description="Low complexity" evidence="1">
    <location>
        <begin position="9"/>
        <end position="19"/>
    </location>
</feature>
<organism evidence="2 3">
    <name type="scientific">Schumannella soli</name>
    <dbReference type="NCBI Taxonomy" id="2590779"/>
    <lineage>
        <taxon>Bacteria</taxon>
        <taxon>Bacillati</taxon>
        <taxon>Actinomycetota</taxon>
        <taxon>Actinomycetes</taxon>
        <taxon>Micrococcales</taxon>
        <taxon>Microbacteriaceae</taxon>
        <taxon>Schumannella</taxon>
    </lineage>
</organism>
<dbReference type="OrthoDB" id="4790882at2"/>
<evidence type="ECO:0008006" key="4">
    <source>
        <dbReference type="Google" id="ProtNLM"/>
    </source>
</evidence>
<keyword evidence="3" id="KW-1185">Reference proteome</keyword>
<feature type="region of interest" description="Disordered" evidence="1">
    <location>
        <begin position="1"/>
        <end position="79"/>
    </location>
</feature>
<accession>A0A506XYB4</accession>
<dbReference type="SUPFAM" id="SSF53474">
    <property type="entry name" value="alpha/beta-Hydrolases"/>
    <property type="match status" value="1"/>
</dbReference>
<dbReference type="EMBL" id="VHQG01000001">
    <property type="protein sequence ID" value="TPW77761.1"/>
    <property type="molecule type" value="Genomic_DNA"/>
</dbReference>
<dbReference type="Gene3D" id="3.40.50.1820">
    <property type="entry name" value="alpha/beta hydrolase"/>
    <property type="match status" value="1"/>
</dbReference>
<gene>
    <name evidence="2" type="ORF">FJ657_03680</name>
</gene>
<evidence type="ECO:0000256" key="1">
    <source>
        <dbReference type="SAM" id="MobiDB-lite"/>
    </source>
</evidence>
<dbReference type="Proteomes" id="UP000316252">
    <property type="component" value="Unassembled WGS sequence"/>
</dbReference>
<dbReference type="AlphaFoldDB" id="A0A506XYB4"/>
<name>A0A506XYB4_9MICO</name>
<reference evidence="2 3" key="1">
    <citation type="submission" date="2019-06" db="EMBL/GenBank/DDBJ databases">
        <authorList>
            <person name="Li F."/>
        </authorList>
    </citation>
    <scope>NUCLEOTIDE SEQUENCE [LARGE SCALE GENOMIC DNA]</scope>
    <source>
        <strain evidence="2 3">10F1D-1</strain>
    </source>
</reference>